<gene>
    <name evidence="3 4" type="primary">LOC109469275</name>
</gene>
<dbReference type="Pfam" id="PF15273">
    <property type="entry name" value="NHS"/>
    <property type="match status" value="1"/>
</dbReference>
<evidence type="ECO:0000313" key="3">
    <source>
        <dbReference type="RefSeq" id="XP_019623333.1"/>
    </source>
</evidence>
<organism evidence="2 4">
    <name type="scientific">Branchiostoma belcheri</name>
    <name type="common">Amphioxus</name>
    <dbReference type="NCBI Taxonomy" id="7741"/>
    <lineage>
        <taxon>Eukaryota</taxon>
        <taxon>Metazoa</taxon>
        <taxon>Chordata</taxon>
        <taxon>Cephalochordata</taxon>
        <taxon>Leptocardii</taxon>
        <taxon>Amphioxiformes</taxon>
        <taxon>Branchiostomatidae</taxon>
        <taxon>Branchiostoma</taxon>
    </lineage>
</organism>
<feature type="compositionally biased region" description="Basic and acidic residues" evidence="1">
    <location>
        <begin position="58"/>
        <end position="67"/>
    </location>
</feature>
<feature type="region of interest" description="Disordered" evidence="1">
    <location>
        <begin position="204"/>
        <end position="223"/>
    </location>
</feature>
<dbReference type="AlphaFoldDB" id="A0A6P4YNT1"/>
<dbReference type="PANTHER" id="PTHR23039">
    <property type="entry name" value="NANCE-HORAN SYNDROME PROTEIN"/>
    <property type="match status" value="1"/>
</dbReference>
<keyword evidence="2" id="KW-1185">Reference proteome</keyword>
<reference evidence="3 4" key="1">
    <citation type="submission" date="2025-04" db="UniProtKB">
        <authorList>
            <consortium name="RefSeq"/>
        </authorList>
    </citation>
    <scope>IDENTIFICATION</scope>
    <source>
        <tissue evidence="3 4">Gonad</tissue>
    </source>
</reference>
<evidence type="ECO:0000313" key="2">
    <source>
        <dbReference type="Proteomes" id="UP000515135"/>
    </source>
</evidence>
<dbReference type="PANTHER" id="PTHR23039:SF9">
    <property type="entry name" value="LOW QUALITY PROTEIN: NHS-LIKE PROTEIN 1"/>
    <property type="match status" value="1"/>
</dbReference>
<proteinExistence type="predicted"/>
<sequence length="352" mass="38311">METPVLNGDHPSAVRNSGTLHRMADNRGPDEVAAKSPTIKTTDDLFAMIHQAKKRLTIHVDPEDGGRRARSASPAPRAVNRTETRKPSTPAASEPTPRPKSRLGPKNSTSREDFKALLLKNGMRLDPSSRMSAAEKLRKNPILTRQRSPDDASSTCSSVDDLTDDYEAERGGMATMKDLKSVMSNTRSHSRTSDLGLFSNADLLSPTGTVKRNPKASSTPKSPSYAMVTRYTVGRSRTPSEPMHAISEAPDEVGSPEYKTRSKSFSGLIDSESPRGRLMESIRSVGDMDKDRDRTEAISTLERKGSTSGSSLDESPNASMHTALLEHVKNSMRVFPDGNSQEDVASNAGDWD</sequence>
<dbReference type="GeneID" id="109469275"/>
<feature type="region of interest" description="Disordered" evidence="1">
    <location>
        <begin position="1"/>
        <end position="40"/>
    </location>
</feature>
<feature type="compositionally biased region" description="Polar residues" evidence="1">
    <location>
        <begin position="143"/>
        <end position="160"/>
    </location>
</feature>
<dbReference type="KEGG" id="bbel:109469275"/>
<feature type="region of interest" description="Disordered" evidence="1">
    <location>
        <begin position="56"/>
        <end position="162"/>
    </location>
</feature>
<evidence type="ECO:0000313" key="4">
    <source>
        <dbReference type="RefSeq" id="XP_019623334.1"/>
    </source>
</evidence>
<feature type="compositionally biased region" description="Polar residues" evidence="1">
    <location>
        <begin position="206"/>
        <end position="222"/>
    </location>
</feature>
<feature type="compositionally biased region" description="Basic and acidic residues" evidence="1">
    <location>
        <begin position="22"/>
        <end position="33"/>
    </location>
</feature>
<dbReference type="InterPro" id="IPR024845">
    <property type="entry name" value="NHS-like"/>
</dbReference>
<dbReference type="OrthoDB" id="8965057at2759"/>
<accession>A0A6P4YNT1</accession>
<name>A0A6P4YNT1_BRABE</name>
<evidence type="ECO:0000256" key="1">
    <source>
        <dbReference type="SAM" id="MobiDB-lite"/>
    </source>
</evidence>
<dbReference type="Proteomes" id="UP000515135">
    <property type="component" value="Unplaced"/>
</dbReference>
<feature type="region of interest" description="Disordered" evidence="1">
    <location>
        <begin position="234"/>
        <end position="317"/>
    </location>
</feature>
<feature type="region of interest" description="Disordered" evidence="1">
    <location>
        <begin position="333"/>
        <end position="352"/>
    </location>
</feature>
<protein>
    <submittedName>
        <fullName evidence="3">NHS-like protein 1 isoform X1</fullName>
    </submittedName>
    <submittedName>
        <fullName evidence="4">NHS-like protein 1 isoform X2</fullName>
    </submittedName>
</protein>
<feature type="compositionally biased region" description="Polar residues" evidence="1">
    <location>
        <begin position="306"/>
        <end position="317"/>
    </location>
</feature>
<dbReference type="GO" id="GO:0030154">
    <property type="term" value="P:cell differentiation"/>
    <property type="evidence" value="ECO:0007669"/>
    <property type="project" value="TreeGrafter"/>
</dbReference>
<dbReference type="RefSeq" id="XP_019623333.1">
    <property type="nucleotide sequence ID" value="XM_019767774.1"/>
</dbReference>
<dbReference type="RefSeq" id="XP_019623334.1">
    <property type="nucleotide sequence ID" value="XM_019767775.1"/>
</dbReference>
<feature type="compositionally biased region" description="Basic and acidic residues" evidence="1">
    <location>
        <begin position="272"/>
        <end position="305"/>
    </location>
</feature>